<dbReference type="GO" id="GO:0005737">
    <property type="term" value="C:cytoplasm"/>
    <property type="evidence" value="ECO:0007669"/>
    <property type="project" value="UniProtKB-ARBA"/>
</dbReference>
<dbReference type="InterPro" id="IPR050437">
    <property type="entry name" value="Ribos_protein_bS1-like"/>
</dbReference>
<dbReference type="Proteomes" id="UP000236311">
    <property type="component" value="Unassembled WGS sequence"/>
</dbReference>
<feature type="domain" description="S1 motif" evidence="5">
    <location>
        <begin position="246"/>
        <end position="313"/>
    </location>
</feature>
<evidence type="ECO:0000313" key="7">
    <source>
        <dbReference type="Proteomes" id="UP000236311"/>
    </source>
</evidence>
<dbReference type="SMART" id="SM00316">
    <property type="entry name" value="S1"/>
    <property type="match status" value="3"/>
</dbReference>
<dbReference type="GO" id="GO:1990904">
    <property type="term" value="C:ribonucleoprotein complex"/>
    <property type="evidence" value="ECO:0007669"/>
    <property type="project" value="UniProtKB-KW"/>
</dbReference>
<evidence type="ECO:0000259" key="5">
    <source>
        <dbReference type="PROSITE" id="PS50126"/>
    </source>
</evidence>
<dbReference type="InterPro" id="IPR003029">
    <property type="entry name" value="S1_domain"/>
</dbReference>
<dbReference type="PANTHER" id="PTHR10724">
    <property type="entry name" value="30S RIBOSOMAL PROTEIN S1"/>
    <property type="match status" value="1"/>
</dbReference>
<organism evidence="6 7">
    <name type="scientific">Acetatifactor muris</name>
    <dbReference type="NCBI Taxonomy" id="879566"/>
    <lineage>
        <taxon>Bacteria</taxon>
        <taxon>Bacillati</taxon>
        <taxon>Bacillota</taxon>
        <taxon>Clostridia</taxon>
        <taxon>Lachnospirales</taxon>
        <taxon>Lachnospiraceae</taxon>
        <taxon>Acetatifactor</taxon>
    </lineage>
</organism>
<evidence type="ECO:0000256" key="1">
    <source>
        <dbReference type="ARBA" id="ARBA00006767"/>
    </source>
</evidence>
<name>A0A2K4ZB50_9FIRM</name>
<dbReference type="Pfam" id="PF00575">
    <property type="entry name" value="S1"/>
    <property type="match status" value="3"/>
</dbReference>
<dbReference type="GO" id="GO:0005840">
    <property type="term" value="C:ribosome"/>
    <property type="evidence" value="ECO:0007669"/>
    <property type="project" value="UniProtKB-KW"/>
</dbReference>
<sequence>METENMTNITEEISVEEAPTAAEAPEAAETPVATEAAEAPVVGESAETPEVVETMEDYSKELEASFRKISEGDILSGTVIHVNEEEVTLDLDYFAPGVIKAADLSRDPSFSILADVHVGDKMQGTVIKRDDGAGNILLSCVEASEVIGWDKVQTYLEEKTVLSVKVSETVNKGVIAFVEGIRGFIPASQISLEYVEDLSTFVGKTVDVRVITVDKDKKKLVLSAKDILKEREADRMNQKIAMMAPGTVLEGKVESLMPYGAFVDLGGGLSGLVHISQISQKRIKNPSEVLNVGDTVKVKVLNTNNNKISLSMKAVAENAEPDPVEEKLAAEYSSGKSVGTSLGDLLKGLKL</sequence>
<evidence type="ECO:0000313" key="6">
    <source>
        <dbReference type="EMBL" id="SOY27692.1"/>
    </source>
</evidence>
<dbReference type="PANTHER" id="PTHR10724:SF7">
    <property type="entry name" value="SMALL RIBOSOMAL SUBUNIT PROTEIN BS1C"/>
    <property type="match status" value="1"/>
</dbReference>
<comment type="similarity">
    <text evidence="1">Belongs to the bacterial ribosomal protein bS1 family.</text>
</comment>
<dbReference type="InterPro" id="IPR035104">
    <property type="entry name" value="Ribosomal_protein_S1-like"/>
</dbReference>
<reference evidence="6 7" key="1">
    <citation type="submission" date="2018-01" db="EMBL/GenBank/DDBJ databases">
        <authorList>
            <person name="Gaut B.S."/>
            <person name="Morton B.R."/>
            <person name="Clegg M.T."/>
            <person name="Duvall M.R."/>
        </authorList>
    </citation>
    <scope>NUCLEOTIDE SEQUENCE [LARGE SCALE GENOMIC DNA]</scope>
    <source>
        <strain evidence="6">GP69</strain>
    </source>
</reference>
<dbReference type="GO" id="GO:0003729">
    <property type="term" value="F:mRNA binding"/>
    <property type="evidence" value="ECO:0007669"/>
    <property type="project" value="TreeGrafter"/>
</dbReference>
<accession>A0A2K4ZB50</accession>
<dbReference type="SUPFAM" id="SSF50249">
    <property type="entry name" value="Nucleic acid-binding proteins"/>
    <property type="match status" value="3"/>
</dbReference>
<dbReference type="AlphaFoldDB" id="A0A2K4ZB50"/>
<protein>
    <recommendedName>
        <fullName evidence="5">S1 motif domain-containing protein</fullName>
    </recommendedName>
</protein>
<dbReference type="GO" id="GO:0006412">
    <property type="term" value="P:translation"/>
    <property type="evidence" value="ECO:0007669"/>
    <property type="project" value="TreeGrafter"/>
</dbReference>
<dbReference type="Gene3D" id="2.40.50.140">
    <property type="entry name" value="Nucleic acid-binding proteins"/>
    <property type="match status" value="3"/>
</dbReference>
<evidence type="ECO:0000256" key="3">
    <source>
        <dbReference type="ARBA" id="ARBA00023274"/>
    </source>
</evidence>
<evidence type="ECO:0000256" key="2">
    <source>
        <dbReference type="ARBA" id="ARBA00022980"/>
    </source>
</evidence>
<dbReference type="EMBL" id="OFSM01000002">
    <property type="protein sequence ID" value="SOY27692.1"/>
    <property type="molecule type" value="Genomic_DNA"/>
</dbReference>
<evidence type="ECO:0000256" key="4">
    <source>
        <dbReference type="SAM" id="MobiDB-lite"/>
    </source>
</evidence>
<dbReference type="PROSITE" id="PS50126">
    <property type="entry name" value="S1"/>
    <property type="match status" value="3"/>
</dbReference>
<proteinExistence type="inferred from homology"/>
<keyword evidence="7" id="KW-1185">Reference proteome</keyword>
<dbReference type="GO" id="GO:0003735">
    <property type="term" value="F:structural constituent of ribosome"/>
    <property type="evidence" value="ECO:0007669"/>
    <property type="project" value="TreeGrafter"/>
</dbReference>
<dbReference type="FunFam" id="2.40.50.140:FF:000051">
    <property type="entry name" value="RNA-binding transcriptional accessory protein"/>
    <property type="match status" value="1"/>
</dbReference>
<dbReference type="CDD" id="cd05692">
    <property type="entry name" value="S1_RPS1_repeat_hs4"/>
    <property type="match status" value="1"/>
</dbReference>
<feature type="domain" description="S1 motif" evidence="5">
    <location>
        <begin position="72"/>
        <end position="141"/>
    </location>
</feature>
<gene>
    <name evidence="6" type="ORF">AMURIS_00396</name>
</gene>
<keyword evidence="2" id="KW-0689">Ribosomal protein</keyword>
<dbReference type="InterPro" id="IPR012340">
    <property type="entry name" value="NA-bd_OB-fold"/>
</dbReference>
<dbReference type="CDD" id="cd04465">
    <property type="entry name" value="S1_RPS1_repeat_ec2_hs2"/>
    <property type="match status" value="1"/>
</dbReference>
<feature type="domain" description="S1 motif" evidence="5">
    <location>
        <begin position="159"/>
        <end position="225"/>
    </location>
</feature>
<feature type="region of interest" description="Disordered" evidence="4">
    <location>
        <begin position="1"/>
        <end position="30"/>
    </location>
</feature>
<keyword evidence="3" id="KW-0687">Ribonucleoprotein</keyword>
<dbReference type="PRINTS" id="PR00681">
    <property type="entry name" value="RIBOSOMALS1"/>
</dbReference>